<keyword evidence="16" id="KW-0732">Signal</keyword>
<feature type="chain" id="PRO_5047458007" description="ATP synthase subunit b" evidence="16">
    <location>
        <begin position="19"/>
        <end position="185"/>
    </location>
</feature>
<dbReference type="Proteomes" id="UP001438953">
    <property type="component" value="Unassembled WGS sequence"/>
</dbReference>
<evidence type="ECO:0000256" key="4">
    <source>
        <dbReference type="ARBA" id="ARBA00022692"/>
    </source>
</evidence>
<evidence type="ECO:0000256" key="3">
    <source>
        <dbReference type="ARBA" id="ARBA00022547"/>
    </source>
</evidence>
<dbReference type="InterPro" id="IPR050059">
    <property type="entry name" value="ATP_synthase_B_chain"/>
</dbReference>
<evidence type="ECO:0000313" key="17">
    <source>
        <dbReference type="EMBL" id="MER5170921.1"/>
    </source>
</evidence>
<gene>
    <name evidence="13" type="primary">atpF</name>
    <name evidence="17" type="ORF">VSX56_03955</name>
</gene>
<keyword evidence="8 13" id="KW-0472">Membrane</keyword>
<evidence type="ECO:0000256" key="6">
    <source>
        <dbReference type="ARBA" id="ARBA00022989"/>
    </source>
</evidence>
<name>A0ABV1SDE5_9RHOB</name>
<evidence type="ECO:0000256" key="1">
    <source>
        <dbReference type="ARBA" id="ARBA00005513"/>
    </source>
</evidence>
<evidence type="ECO:0000256" key="15">
    <source>
        <dbReference type="SAM" id="Coils"/>
    </source>
</evidence>
<evidence type="ECO:0000256" key="12">
    <source>
        <dbReference type="ARBA" id="ARBA00037847"/>
    </source>
</evidence>
<dbReference type="RefSeq" id="WP_339113475.1">
    <property type="nucleotide sequence ID" value="NZ_JAYWLC010000002.1"/>
</dbReference>
<comment type="subcellular location">
    <subcellularLocation>
        <location evidence="13">Cell membrane</location>
        <topology evidence="13">Single-pass membrane protein</topology>
    </subcellularLocation>
    <subcellularLocation>
        <location evidence="12">Endomembrane system</location>
        <topology evidence="12">Single-pass membrane protein</topology>
    </subcellularLocation>
</comment>
<dbReference type="EMBL" id="JAYWLC010000002">
    <property type="protein sequence ID" value="MER5170921.1"/>
    <property type="molecule type" value="Genomic_DNA"/>
</dbReference>
<keyword evidence="5 13" id="KW-0375">Hydrogen ion transport</keyword>
<keyword evidence="3 13" id="KW-0138">CF(0)</keyword>
<evidence type="ECO:0000256" key="9">
    <source>
        <dbReference type="ARBA" id="ARBA00023310"/>
    </source>
</evidence>
<protein>
    <recommendedName>
        <fullName evidence="13">ATP synthase subunit b</fullName>
    </recommendedName>
    <alternativeName>
        <fullName evidence="13">ATP synthase F(0) sector subunit b</fullName>
    </alternativeName>
    <alternativeName>
        <fullName evidence="13">ATPase subunit I</fullName>
    </alternativeName>
    <alternativeName>
        <fullName evidence="13">F-type ATPase subunit b</fullName>
        <shortName evidence="13">F-ATPase subunit b</shortName>
    </alternativeName>
</protein>
<keyword evidence="4 13" id="KW-0812">Transmembrane</keyword>
<evidence type="ECO:0000256" key="7">
    <source>
        <dbReference type="ARBA" id="ARBA00023065"/>
    </source>
</evidence>
<keyword evidence="7 13" id="KW-0406">Ion transport</keyword>
<dbReference type="HAMAP" id="MF_01398">
    <property type="entry name" value="ATP_synth_b_bprime"/>
    <property type="match status" value="1"/>
</dbReference>
<dbReference type="InterPro" id="IPR002146">
    <property type="entry name" value="ATP_synth_b/b'su_bac/chlpt"/>
</dbReference>
<dbReference type="Pfam" id="PF00430">
    <property type="entry name" value="ATP-synt_B"/>
    <property type="match status" value="1"/>
</dbReference>
<keyword evidence="9 13" id="KW-0066">ATP synthesis</keyword>
<dbReference type="PANTHER" id="PTHR33445">
    <property type="entry name" value="ATP SYNTHASE SUBUNIT B', CHLOROPLASTIC"/>
    <property type="match status" value="1"/>
</dbReference>
<dbReference type="NCBIfam" id="NF009989">
    <property type="entry name" value="PRK13455.1"/>
    <property type="match status" value="1"/>
</dbReference>
<evidence type="ECO:0000313" key="18">
    <source>
        <dbReference type="Proteomes" id="UP001438953"/>
    </source>
</evidence>
<proteinExistence type="inferred from homology"/>
<evidence type="ECO:0000256" key="8">
    <source>
        <dbReference type="ARBA" id="ARBA00023136"/>
    </source>
</evidence>
<dbReference type="CDD" id="cd06503">
    <property type="entry name" value="ATP-synt_Fo_b"/>
    <property type="match status" value="1"/>
</dbReference>
<feature type="coiled-coil region" evidence="15">
    <location>
        <begin position="68"/>
        <end position="146"/>
    </location>
</feature>
<comment type="function">
    <text evidence="11">Component of the F(0) channel, it forms part of the peripheral stalk, linking F(1) to F(0). The b'-subunit is a diverged and duplicated form of b found in plants and photosynthetic bacteria.</text>
</comment>
<keyword evidence="18" id="KW-1185">Reference proteome</keyword>
<accession>A0ABV1SDE5</accession>
<keyword evidence="13" id="KW-1003">Cell membrane</keyword>
<evidence type="ECO:0000256" key="16">
    <source>
        <dbReference type="SAM" id="SignalP"/>
    </source>
</evidence>
<keyword evidence="2 13" id="KW-0813">Transport</keyword>
<sequence length="185" mass="19731">MKKLAVLIALVAAQPAFAASGPFFSLHNTNFIVTLAFLTFIGVLFYVKVPTMLGGLLDKRAAGIKSDLEEARSLREEAQAILATYERKQREVQVQADEIVASAKRDAELAAAQAKKDLADSIERRLKAAEEQIASAEAGAVKAVRDEAITVAIAAAGKVLAEQMSAADKAARVDASIDEVAQRLH</sequence>
<comment type="function">
    <text evidence="10 13">F(1)F(0) ATP synthase produces ATP from ADP in the presence of a proton or sodium gradient. F-type ATPases consist of two structural domains, F(1) containing the extramembraneous catalytic core and F(0) containing the membrane proton channel, linked together by a central stalk and a peripheral stalk. During catalysis, ATP synthesis in the catalytic domain of F(1) is coupled via a rotary mechanism of the central stalk subunits to proton translocation.</text>
</comment>
<evidence type="ECO:0000256" key="13">
    <source>
        <dbReference type="HAMAP-Rule" id="MF_01398"/>
    </source>
</evidence>
<feature type="transmembrane region" description="Helical" evidence="13">
    <location>
        <begin position="28"/>
        <end position="47"/>
    </location>
</feature>
<comment type="subunit">
    <text evidence="13">F-type ATPases have 2 components, F(1) - the catalytic core - and F(0) - the membrane proton channel. F(1) has five subunits: alpha(3), beta(3), gamma(1), delta(1), epsilon(1). F(0) has three main subunits: a(1), b(2) and c(10-14). The alpha and beta chains form an alternating ring which encloses part of the gamma chain. F(1) is attached to F(0) by a central stalk formed by the gamma and epsilon chains, while a peripheral stalk is formed by the delta and b chains.</text>
</comment>
<evidence type="ECO:0000256" key="2">
    <source>
        <dbReference type="ARBA" id="ARBA00022448"/>
    </source>
</evidence>
<comment type="similarity">
    <text evidence="1 13 14">Belongs to the ATPase B chain family.</text>
</comment>
<evidence type="ECO:0000256" key="14">
    <source>
        <dbReference type="RuleBase" id="RU003848"/>
    </source>
</evidence>
<evidence type="ECO:0000256" key="5">
    <source>
        <dbReference type="ARBA" id="ARBA00022781"/>
    </source>
</evidence>
<dbReference type="PANTHER" id="PTHR33445:SF1">
    <property type="entry name" value="ATP SYNTHASE SUBUNIT B"/>
    <property type="match status" value="1"/>
</dbReference>
<evidence type="ECO:0000256" key="11">
    <source>
        <dbReference type="ARBA" id="ARBA00025614"/>
    </source>
</evidence>
<keyword evidence="6 13" id="KW-1133">Transmembrane helix</keyword>
<reference evidence="17 18" key="1">
    <citation type="submission" date="2024-06" db="EMBL/GenBank/DDBJ databases">
        <title>Thioclava kandeliae sp. nov. from a rhizosphere soil sample of Kandelia candel in a mangrove.</title>
        <authorList>
            <person name="Mu T."/>
        </authorList>
    </citation>
    <scope>NUCLEOTIDE SEQUENCE [LARGE SCALE GENOMIC DNA]</scope>
    <source>
        <strain evidence="17 18">CPCC 100088</strain>
    </source>
</reference>
<feature type="signal peptide" evidence="16">
    <location>
        <begin position="1"/>
        <end position="18"/>
    </location>
</feature>
<keyword evidence="15" id="KW-0175">Coiled coil</keyword>
<comment type="caution">
    <text evidence="17">The sequence shown here is derived from an EMBL/GenBank/DDBJ whole genome shotgun (WGS) entry which is preliminary data.</text>
</comment>
<organism evidence="17 18">
    <name type="scientific">Thioclava kandeliae</name>
    <dbReference type="NCBI Taxonomy" id="3070818"/>
    <lineage>
        <taxon>Bacteria</taxon>
        <taxon>Pseudomonadati</taxon>
        <taxon>Pseudomonadota</taxon>
        <taxon>Alphaproteobacteria</taxon>
        <taxon>Rhodobacterales</taxon>
        <taxon>Paracoccaceae</taxon>
        <taxon>Thioclava</taxon>
    </lineage>
</organism>
<evidence type="ECO:0000256" key="10">
    <source>
        <dbReference type="ARBA" id="ARBA00025198"/>
    </source>
</evidence>